<dbReference type="InterPro" id="IPR013132">
    <property type="entry name" value="PseI/NeuA/B-like_N"/>
</dbReference>
<dbReference type="Proteomes" id="UP000586918">
    <property type="component" value="Unassembled WGS sequence"/>
</dbReference>
<dbReference type="Pfam" id="PF03102">
    <property type="entry name" value="NeuB"/>
    <property type="match status" value="1"/>
</dbReference>
<proteinExistence type="predicted"/>
<keyword evidence="3" id="KW-1185">Reference proteome</keyword>
<dbReference type="InterPro" id="IPR013785">
    <property type="entry name" value="Aldolase_TIM"/>
</dbReference>
<organism evidence="2 3">
    <name type="scientific">Pseudonocardia bannensis</name>
    <dbReference type="NCBI Taxonomy" id="630973"/>
    <lineage>
        <taxon>Bacteria</taxon>
        <taxon>Bacillati</taxon>
        <taxon>Actinomycetota</taxon>
        <taxon>Actinomycetes</taxon>
        <taxon>Pseudonocardiales</taxon>
        <taxon>Pseudonocardiaceae</taxon>
        <taxon>Pseudonocardia</taxon>
    </lineage>
</organism>
<reference evidence="2 3" key="1">
    <citation type="submission" date="2020-04" db="EMBL/GenBank/DDBJ databases">
        <authorList>
            <person name="Klaysubun C."/>
            <person name="Duangmal K."/>
            <person name="Lipun K."/>
        </authorList>
    </citation>
    <scope>NUCLEOTIDE SEQUENCE [LARGE SCALE GENOMIC DNA]</scope>
    <source>
        <strain evidence="2 3">DSM 45300</strain>
    </source>
</reference>
<dbReference type="PANTHER" id="PTHR42966">
    <property type="entry name" value="N-ACETYLNEURAMINATE SYNTHASE"/>
    <property type="match status" value="1"/>
</dbReference>
<dbReference type="GO" id="GO:0047444">
    <property type="term" value="F:N-acylneuraminate-9-phosphate synthase activity"/>
    <property type="evidence" value="ECO:0007669"/>
    <property type="project" value="TreeGrafter"/>
</dbReference>
<evidence type="ECO:0000313" key="2">
    <source>
        <dbReference type="EMBL" id="NMH95553.1"/>
    </source>
</evidence>
<protein>
    <submittedName>
        <fullName evidence="2">N-acetylneuraminate synthase</fullName>
    </submittedName>
</protein>
<dbReference type="InterPro" id="IPR051690">
    <property type="entry name" value="PseI-like"/>
</dbReference>
<accession>A0A848DSR4</accession>
<dbReference type="AlphaFoldDB" id="A0A848DSR4"/>
<dbReference type="PANTHER" id="PTHR42966:SF1">
    <property type="entry name" value="SIALIC ACID SYNTHASE"/>
    <property type="match status" value="1"/>
</dbReference>
<dbReference type="GO" id="GO:0016051">
    <property type="term" value="P:carbohydrate biosynthetic process"/>
    <property type="evidence" value="ECO:0007669"/>
    <property type="project" value="InterPro"/>
</dbReference>
<dbReference type="EMBL" id="JAAXKZ010000209">
    <property type="protein sequence ID" value="NMH95553.1"/>
    <property type="molecule type" value="Genomic_DNA"/>
</dbReference>
<dbReference type="SUPFAM" id="SSF51569">
    <property type="entry name" value="Aldolase"/>
    <property type="match status" value="1"/>
</dbReference>
<gene>
    <name evidence="2" type="ORF">HF519_29230</name>
</gene>
<sequence length="292" mass="32517">MTDGPPAAPYVIAEIGCNHAGDLSLAKRMISVAGQFCEVDAVKFQKRHPRTLLTDAQYRAPHPNEMHAFGASYGEHREFLEFDIRQHAELREHAENAGVTYSTSVWDLPSARAVAELDPEFIKVPSAANLNTQLLEFLCGGYRGSIHLSLGMTSRAEEEAIVELFRRLGRLHDLVLYACTSGYPVPFEDVCLLEVQRLRSTYGDELRGVGFSGHHLGIAADVAAFALGARYVERHYTLDRTSKGTDHAASLEPDGLRKLTRDLRNVAKALTYKTADVLSIEQVQRDKLKWRP</sequence>
<name>A0A848DSR4_9PSEU</name>
<evidence type="ECO:0000259" key="1">
    <source>
        <dbReference type="Pfam" id="PF03102"/>
    </source>
</evidence>
<dbReference type="RefSeq" id="WP_169416203.1">
    <property type="nucleotide sequence ID" value="NZ_JAAXKZ010000209.1"/>
</dbReference>
<evidence type="ECO:0000313" key="3">
    <source>
        <dbReference type="Proteomes" id="UP000586918"/>
    </source>
</evidence>
<dbReference type="Gene3D" id="3.20.20.70">
    <property type="entry name" value="Aldolase class I"/>
    <property type="match status" value="1"/>
</dbReference>
<comment type="caution">
    <text evidence="2">The sequence shown here is derived from an EMBL/GenBank/DDBJ whole genome shotgun (WGS) entry which is preliminary data.</text>
</comment>
<feature type="domain" description="PseI/NeuA/B-like" evidence="1">
    <location>
        <begin position="29"/>
        <end position="273"/>
    </location>
</feature>